<keyword evidence="1" id="KW-0472">Membrane</keyword>
<dbReference type="OrthoDB" id="9910680at2"/>
<feature type="transmembrane region" description="Helical" evidence="1">
    <location>
        <begin position="188"/>
        <end position="208"/>
    </location>
</feature>
<proteinExistence type="predicted"/>
<dbReference type="RefSeq" id="WP_094661178.1">
    <property type="nucleotide sequence ID" value="NZ_MWWR01000013.1"/>
</dbReference>
<name>A0A261EVB5_9BIFI</name>
<sequence>MEENGAYYASQCRPFMRLRRFVGKTVGGVACFALLLACLAMVVLTPIARAYAGDGGSSAIPQNTVQMWVDVEGDAVQSADLSGTSLGMELDFRRSATGMTAIVPVDSTLWGRQAEFSLESDRAFDASVAITCVGGGDVVIAEARMPVSFNGSDGQTVDAVALEPASGASADDGTQAQPSDLSSTGSHVAFVAMLAVAFLALALVVLAVGRHRAYAVAEEDEADADVMNDAAEEGGVR</sequence>
<feature type="transmembrane region" description="Helical" evidence="1">
    <location>
        <begin position="21"/>
        <end position="44"/>
    </location>
</feature>
<comment type="caution">
    <text evidence="2">The sequence shown here is derived from an EMBL/GenBank/DDBJ whole genome shotgun (WGS) entry which is preliminary data.</text>
</comment>
<dbReference type="Proteomes" id="UP000216725">
    <property type="component" value="Unassembled WGS sequence"/>
</dbReference>
<dbReference type="EMBL" id="MWWR01000013">
    <property type="protein sequence ID" value="OZG50802.1"/>
    <property type="molecule type" value="Genomic_DNA"/>
</dbReference>
<reference evidence="2 3" key="1">
    <citation type="journal article" date="2017" name="BMC Genomics">
        <title>Comparative genomic and phylogenomic analyses of the Bifidobacteriaceae family.</title>
        <authorList>
            <person name="Lugli G.A."/>
            <person name="Milani C."/>
            <person name="Turroni F."/>
            <person name="Duranti S."/>
            <person name="Mancabelli L."/>
            <person name="Mangifesta M."/>
            <person name="Ferrario C."/>
            <person name="Modesto M."/>
            <person name="Mattarelli P."/>
            <person name="Jiri K."/>
            <person name="van Sinderen D."/>
            <person name="Ventura M."/>
        </authorList>
    </citation>
    <scope>NUCLEOTIDE SEQUENCE [LARGE SCALE GENOMIC DNA]</scope>
    <source>
        <strain evidence="2 3">DSM 24742</strain>
    </source>
</reference>
<protein>
    <submittedName>
        <fullName evidence="2">Uncharacterized protein</fullName>
    </submittedName>
</protein>
<accession>A0A261EVB5</accession>
<keyword evidence="1" id="KW-1133">Transmembrane helix</keyword>
<gene>
    <name evidence="2" type="ORF">PSRA_1369</name>
</gene>
<keyword evidence="1" id="KW-0812">Transmembrane</keyword>
<evidence type="ECO:0000313" key="3">
    <source>
        <dbReference type="Proteomes" id="UP000216725"/>
    </source>
</evidence>
<organism evidence="2 3">
    <name type="scientific">Pseudoscardovia radai</name>
    <dbReference type="NCBI Taxonomy" id="987066"/>
    <lineage>
        <taxon>Bacteria</taxon>
        <taxon>Bacillati</taxon>
        <taxon>Actinomycetota</taxon>
        <taxon>Actinomycetes</taxon>
        <taxon>Bifidobacteriales</taxon>
        <taxon>Bifidobacteriaceae</taxon>
        <taxon>Pseudoscardovia</taxon>
    </lineage>
</organism>
<evidence type="ECO:0000256" key="1">
    <source>
        <dbReference type="SAM" id="Phobius"/>
    </source>
</evidence>
<dbReference type="AlphaFoldDB" id="A0A261EVB5"/>
<keyword evidence="3" id="KW-1185">Reference proteome</keyword>
<evidence type="ECO:0000313" key="2">
    <source>
        <dbReference type="EMBL" id="OZG50802.1"/>
    </source>
</evidence>